<gene>
    <name evidence="1" type="ORF">PAUR_a2190</name>
</gene>
<keyword evidence="2" id="KW-1185">Reference proteome</keyword>
<dbReference type="RefSeq" id="WP_192507823.1">
    <property type="nucleotide sequence ID" value="NZ_AQGV01000012.1"/>
</dbReference>
<organism evidence="1 2">
    <name type="scientific">Pseudoalteromonas aurantia 208</name>
    <dbReference type="NCBI Taxonomy" id="1314867"/>
    <lineage>
        <taxon>Bacteria</taxon>
        <taxon>Pseudomonadati</taxon>
        <taxon>Pseudomonadota</taxon>
        <taxon>Gammaproteobacteria</taxon>
        <taxon>Alteromonadales</taxon>
        <taxon>Pseudoalteromonadaceae</taxon>
        <taxon>Pseudoalteromonas</taxon>
    </lineage>
</organism>
<dbReference type="EMBL" id="AQGV01000012">
    <property type="protein sequence ID" value="MBE0368563.1"/>
    <property type="molecule type" value="Genomic_DNA"/>
</dbReference>
<dbReference type="Proteomes" id="UP000615755">
    <property type="component" value="Unassembled WGS sequence"/>
</dbReference>
<evidence type="ECO:0000313" key="1">
    <source>
        <dbReference type="EMBL" id="MBE0368563.1"/>
    </source>
</evidence>
<reference evidence="1 2" key="1">
    <citation type="submission" date="2015-03" db="EMBL/GenBank/DDBJ databases">
        <title>Genome sequence of Pseudoalteromonas aurantia.</title>
        <authorList>
            <person name="Xie B.-B."/>
            <person name="Rong J.-C."/>
            <person name="Qin Q.-L."/>
            <person name="Zhang Y.-Z."/>
        </authorList>
    </citation>
    <scope>NUCLEOTIDE SEQUENCE [LARGE SCALE GENOMIC DNA]</scope>
    <source>
        <strain evidence="1 2">208</strain>
    </source>
</reference>
<sequence>MKLKLNKKKVKNLSRDIKAIANDMTPQVAAGAGNWFTQERDFCEAPTVSCRRCYNDTSGCTKGQP</sequence>
<name>A0ABR9EC52_9GAMM</name>
<accession>A0ABR9EC52</accession>
<comment type="caution">
    <text evidence="1">The sequence shown here is derived from an EMBL/GenBank/DDBJ whole genome shotgun (WGS) entry which is preliminary data.</text>
</comment>
<proteinExistence type="predicted"/>
<evidence type="ECO:0000313" key="2">
    <source>
        <dbReference type="Proteomes" id="UP000615755"/>
    </source>
</evidence>
<protein>
    <submittedName>
        <fullName evidence="1">Uncharacterized protein</fullName>
    </submittedName>
</protein>